<proteinExistence type="predicted"/>
<organism evidence="1 2">
    <name type="scientific">Prosthecobacter algae</name>
    <dbReference type="NCBI Taxonomy" id="1144682"/>
    <lineage>
        <taxon>Bacteria</taxon>
        <taxon>Pseudomonadati</taxon>
        <taxon>Verrucomicrobiota</taxon>
        <taxon>Verrucomicrobiia</taxon>
        <taxon>Verrucomicrobiales</taxon>
        <taxon>Verrucomicrobiaceae</taxon>
        <taxon>Prosthecobacter</taxon>
    </lineage>
</organism>
<evidence type="ECO:0000313" key="1">
    <source>
        <dbReference type="EMBL" id="GAA5149470.1"/>
    </source>
</evidence>
<dbReference type="Proteomes" id="UP001499852">
    <property type="component" value="Unassembled WGS sequence"/>
</dbReference>
<comment type="caution">
    <text evidence="1">The sequence shown here is derived from an EMBL/GenBank/DDBJ whole genome shotgun (WGS) entry which is preliminary data.</text>
</comment>
<name>A0ABP9PUW4_9BACT</name>
<dbReference type="EMBL" id="BAABIA010000014">
    <property type="protein sequence ID" value="GAA5149470.1"/>
    <property type="molecule type" value="Genomic_DNA"/>
</dbReference>
<reference evidence="2" key="1">
    <citation type="journal article" date="2019" name="Int. J. Syst. Evol. Microbiol.">
        <title>The Global Catalogue of Microorganisms (GCM) 10K type strain sequencing project: providing services to taxonomists for standard genome sequencing and annotation.</title>
        <authorList>
            <consortium name="The Broad Institute Genomics Platform"/>
            <consortium name="The Broad Institute Genome Sequencing Center for Infectious Disease"/>
            <person name="Wu L."/>
            <person name="Ma J."/>
        </authorList>
    </citation>
    <scope>NUCLEOTIDE SEQUENCE [LARGE SCALE GENOMIC DNA]</scope>
    <source>
        <strain evidence="2">JCM 18053</strain>
    </source>
</reference>
<protein>
    <submittedName>
        <fullName evidence="1">Uncharacterized protein</fullName>
    </submittedName>
</protein>
<sequence>MQDLGVHIIGLDGVEKEGAFFIDQCALCMRGEKGELCEYTKYWKMPECLDIHIGYSNVALQIDELALQFGENSVFRGEREVIFDISKGSRIYLSGVRWLHLELYEPTL</sequence>
<gene>
    <name evidence="1" type="ORF">GCM10023213_47220</name>
</gene>
<evidence type="ECO:0000313" key="2">
    <source>
        <dbReference type="Proteomes" id="UP001499852"/>
    </source>
</evidence>
<accession>A0ABP9PUW4</accession>
<keyword evidence="2" id="KW-1185">Reference proteome</keyword>